<keyword evidence="5" id="KW-1185">Reference proteome</keyword>
<dbReference type="GO" id="GO:0005886">
    <property type="term" value="C:plasma membrane"/>
    <property type="evidence" value="ECO:0007669"/>
    <property type="project" value="TreeGrafter"/>
</dbReference>
<dbReference type="Pfam" id="PF07714">
    <property type="entry name" value="PK_Tyr_Ser-Thr"/>
    <property type="match status" value="1"/>
</dbReference>
<protein>
    <recommendedName>
        <fullName evidence="3">Protein kinase domain-containing protein</fullName>
    </recommendedName>
</protein>
<dbReference type="Proteomes" id="UP000823561">
    <property type="component" value="Chromosome 15"/>
</dbReference>
<dbReference type="SUPFAM" id="SSF56112">
    <property type="entry name" value="Protein kinase-like (PK-like)"/>
    <property type="match status" value="1"/>
</dbReference>
<dbReference type="GO" id="GO:0007169">
    <property type="term" value="P:cell surface receptor protein tyrosine kinase signaling pathway"/>
    <property type="evidence" value="ECO:0007669"/>
    <property type="project" value="TreeGrafter"/>
</dbReference>
<comment type="caution">
    <text evidence="4">The sequence shown here is derived from an EMBL/GenBank/DDBJ whole genome shotgun (WGS) entry which is preliminary data.</text>
</comment>
<gene>
    <name evidence="4" type="ORF">AALO_G00206330</name>
</gene>
<keyword evidence="1" id="KW-0547">Nucleotide-binding</keyword>
<dbReference type="GO" id="GO:0001779">
    <property type="term" value="P:natural killer cell differentiation"/>
    <property type="evidence" value="ECO:0007669"/>
    <property type="project" value="TreeGrafter"/>
</dbReference>
<dbReference type="Gene3D" id="3.30.200.20">
    <property type="entry name" value="Phosphorylase Kinase, domain 1"/>
    <property type="match status" value="1"/>
</dbReference>
<dbReference type="GO" id="GO:0043066">
    <property type="term" value="P:negative regulation of apoptotic process"/>
    <property type="evidence" value="ECO:0007669"/>
    <property type="project" value="TreeGrafter"/>
</dbReference>
<accession>A0AAV6G426</accession>
<name>A0AAV6G426_9TELE</name>
<dbReference type="GO" id="GO:0051897">
    <property type="term" value="P:positive regulation of phosphatidylinositol 3-kinase/protein kinase B signal transduction"/>
    <property type="evidence" value="ECO:0007669"/>
    <property type="project" value="TreeGrafter"/>
</dbReference>
<dbReference type="GO" id="GO:0006909">
    <property type="term" value="P:phagocytosis"/>
    <property type="evidence" value="ECO:0007669"/>
    <property type="project" value="TreeGrafter"/>
</dbReference>
<evidence type="ECO:0000313" key="5">
    <source>
        <dbReference type="Proteomes" id="UP000823561"/>
    </source>
</evidence>
<dbReference type="PROSITE" id="PS50011">
    <property type="entry name" value="PROTEIN_KINASE_DOM"/>
    <property type="match status" value="1"/>
</dbReference>
<evidence type="ECO:0000259" key="3">
    <source>
        <dbReference type="PROSITE" id="PS50011"/>
    </source>
</evidence>
<evidence type="ECO:0000313" key="4">
    <source>
        <dbReference type="EMBL" id="KAG5269803.1"/>
    </source>
</evidence>
<dbReference type="GO" id="GO:0005524">
    <property type="term" value="F:ATP binding"/>
    <property type="evidence" value="ECO:0007669"/>
    <property type="project" value="UniProtKB-KW"/>
</dbReference>
<evidence type="ECO:0000256" key="2">
    <source>
        <dbReference type="ARBA" id="ARBA00022840"/>
    </source>
</evidence>
<feature type="non-terminal residue" evidence="4">
    <location>
        <position position="96"/>
    </location>
</feature>
<organism evidence="4 5">
    <name type="scientific">Alosa alosa</name>
    <name type="common">allis shad</name>
    <dbReference type="NCBI Taxonomy" id="278164"/>
    <lineage>
        <taxon>Eukaryota</taxon>
        <taxon>Metazoa</taxon>
        <taxon>Chordata</taxon>
        <taxon>Craniata</taxon>
        <taxon>Vertebrata</taxon>
        <taxon>Euteleostomi</taxon>
        <taxon>Actinopterygii</taxon>
        <taxon>Neopterygii</taxon>
        <taxon>Teleostei</taxon>
        <taxon>Clupei</taxon>
        <taxon>Clupeiformes</taxon>
        <taxon>Clupeoidei</taxon>
        <taxon>Clupeidae</taxon>
        <taxon>Alosa</taxon>
    </lineage>
</organism>
<dbReference type="GO" id="GO:0007399">
    <property type="term" value="P:nervous system development"/>
    <property type="evidence" value="ECO:0007669"/>
    <property type="project" value="TreeGrafter"/>
</dbReference>
<dbReference type="GO" id="GO:0043235">
    <property type="term" value="C:receptor complex"/>
    <property type="evidence" value="ECO:0007669"/>
    <property type="project" value="TreeGrafter"/>
</dbReference>
<evidence type="ECO:0000256" key="1">
    <source>
        <dbReference type="ARBA" id="ARBA00022741"/>
    </source>
</evidence>
<sequence>MEGLLTQEDSVLKVAVKTMKIAICTRTEMEDFLREAACMKEFDHHNVMRLLGVCLQTVESEGYPSPVVILPYMKHGDLHSYLLYSRLGDCPCGESH</sequence>
<dbReference type="InterPro" id="IPR011009">
    <property type="entry name" value="Kinase-like_dom_sf"/>
</dbReference>
<keyword evidence="2" id="KW-0067">ATP-binding</keyword>
<dbReference type="PANTHER" id="PTHR24416">
    <property type="entry name" value="TYROSINE-PROTEIN KINASE RECEPTOR"/>
    <property type="match status" value="1"/>
</dbReference>
<dbReference type="InterPro" id="IPR050122">
    <property type="entry name" value="RTK"/>
</dbReference>
<dbReference type="GO" id="GO:0016477">
    <property type="term" value="P:cell migration"/>
    <property type="evidence" value="ECO:0007669"/>
    <property type="project" value="TreeGrafter"/>
</dbReference>
<reference evidence="4" key="1">
    <citation type="submission" date="2020-10" db="EMBL/GenBank/DDBJ databases">
        <title>Chromosome-scale genome assembly of the Allis shad, Alosa alosa.</title>
        <authorList>
            <person name="Margot Z."/>
            <person name="Christophe K."/>
            <person name="Cabau C."/>
            <person name="Louis A."/>
            <person name="Berthelot C."/>
            <person name="Parey E."/>
            <person name="Roest Crollius H."/>
            <person name="Montfort J."/>
            <person name="Robinson-Rechavi M."/>
            <person name="Bucao C."/>
            <person name="Bouchez O."/>
            <person name="Gislard M."/>
            <person name="Lluch J."/>
            <person name="Milhes M."/>
            <person name="Lampietro C."/>
            <person name="Lopez Roques C."/>
            <person name="Donnadieu C."/>
            <person name="Braasch I."/>
            <person name="Desvignes T."/>
            <person name="Postlethwait J."/>
            <person name="Bobe J."/>
            <person name="Guiguen Y."/>
        </authorList>
    </citation>
    <scope>NUCLEOTIDE SEQUENCE</scope>
    <source>
        <strain evidence="4">M-15738</strain>
        <tissue evidence="4">Blood</tissue>
    </source>
</reference>
<dbReference type="InterPro" id="IPR001245">
    <property type="entry name" value="Ser-Thr/Tyr_kinase_cat_dom"/>
</dbReference>
<proteinExistence type="predicted"/>
<feature type="domain" description="Protein kinase" evidence="3">
    <location>
        <begin position="1"/>
        <end position="96"/>
    </location>
</feature>
<dbReference type="GO" id="GO:0030168">
    <property type="term" value="P:platelet activation"/>
    <property type="evidence" value="ECO:0007669"/>
    <property type="project" value="TreeGrafter"/>
</dbReference>
<dbReference type="GO" id="GO:0004714">
    <property type="term" value="F:transmembrane receptor protein tyrosine kinase activity"/>
    <property type="evidence" value="ECO:0007669"/>
    <property type="project" value="TreeGrafter"/>
</dbReference>
<dbReference type="InterPro" id="IPR000719">
    <property type="entry name" value="Prot_kinase_dom"/>
</dbReference>
<dbReference type="PANTHER" id="PTHR24416:SF323">
    <property type="entry name" value="TYROSINE-PROTEIN KINASE RECEPTOR UFO"/>
    <property type="match status" value="1"/>
</dbReference>
<dbReference type="EMBL" id="JADWDJ010000015">
    <property type="protein sequence ID" value="KAG5269803.1"/>
    <property type="molecule type" value="Genomic_DNA"/>
</dbReference>
<dbReference type="AlphaFoldDB" id="A0AAV6G426"/>